<evidence type="ECO:0000256" key="1">
    <source>
        <dbReference type="SAM" id="MobiDB-lite"/>
    </source>
</evidence>
<reference evidence="3 4" key="1">
    <citation type="journal article" name="Sci. Rep.">
        <title>Telomere-to-telomere assembled and centromere annotated genomes of the two main subspecies of the button mushroom Agaricus bisporus reveal especially polymorphic chromosome ends.</title>
        <authorList>
            <person name="Sonnenberg A.S.M."/>
            <person name="Sedaghat-Telgerd N."/>
            <person name="Lavrijssen B."/>
            <person name="Ohm R.A."/>
            <person name="Hendrickx P.M."/>
            <person name="Scholtmeijer K."/>
            <person name="Baars J.J.P."/>
            <person name="van Peer A."/>
        </authorList>
    </citation>
    <scope>NUCLEOTIDE SEQUENCE [LARGE SCALE GENOMIC DNA]</scope>
    <source>
        <strain evidence="3 4">H119_p4</strain>
    </source>
</reference>
<dbReference type="PANTHER" id="PTHR45786">
    <property type="entry name" value="DNA BINDING PROTEIN-LIKE"/>
    <property type="match status" value="1"/>
</dbReference>
<name>A0A8H7F291_AGABI</name>
<feature type="compositionally biased region" description="Polar residues" evidence="1">
    <location>
        <begin position="54"/>
        <end position="67"/>
    </location>
</feature>
<dbReference type="Proteomes" id="UP000629468">
    <property type="component" value="Unassembled WGS sequence"/>
</dbReference>
<dbReference type="Pfam" id="PF14214">
    <property type="entry name" value="Helitron_like_N"/>
    <property type="match status" value="1"/>
</dbReference>
<evidence type="ECO:0000259" key="2">
    <source>
        <dbReference type="Pfam" id="PF14214"/>
    </source>
</evidence>
<dbReference type="AlphaFoldDB" id="A0A8H7F291"/>
<gene>
    <name evidence="3" type="ORF">Agabi119p4_5710</name>
</gene>
<feature type="region of interest" description="Disordered" evidence="1">
    <location>
        <begin position="44"/>
        <end position="88"/>
    </location>
</feature>
<sequence>MMSNQNNELRRSSRLQNRPVFDTERVRLPQILTHVASSSYVARGHQQPLEADSQRQSSEVTVAGEQQNETHAELSMDPPSQPSLSHVASLSTTEIPYDRHRPLFGIARRSLEVNNAEPFHLGSFTFRCGSCQALHWEAEMSGQHSSDGTFLICCRHGKVILPMLQDPPQLLHDLYTQNTASANAFRRHIVQYNAALAFTSLGVEPDHTVNSQPGPPVFRIHGELMHWCGTLLPDNDTPSYAQLYIYDPDEALAFRMARNDTLDEATMRMLQDMVATNNPYHRLYRHTYEILSQRSVPDYSARLVTLPGHDSRRNALPVADEVAVILPESSSIVESSRRDIILTLRSSPSTFRLQRISEGHAAYAPTHYVLLFPRGEAGWHWDLFQTNGHRKLTLCQYVAFRLHSRGEDTEFSTLLRSQKLLHHYIVDMYACIDQSRLLYHRTHQRQYRLANMSGMHDALHPSDDVVSNQQSLQERLSSIGQRVFLPNSYIGGPRDMYERYQDGMAIARHYKQMDLFITMTANPSWPEIHDALLPGQAPHDRPDIIARVFHLKHREFLHAVVNDGIFGECLAYVFTVEFQKRGLPHCHYLFTLASPFKLQTPAAVDSVISASWPNPDEDSVLFNIVQRFMVHGPCGAINPHAPCMKDGKCSKGYPKPFQEETVIDSHGYPRYRRPNDGRSYQVGHHMLDNRWIVPHSSYLLKHFVAHINVECTIYFGCLAYIMKYFKKLRDTSTLQLRNPDDEIERYIQGRYFSAYHGI</sequence>
<dbReference type="EMBL" id="JABXXO010000007">
    <property type="protein sequence ID" value="KAF7773543.1"/>
    <property type="molecule type" value="Genomic_DNA"/>
</dbReference>
<accession>A0A8H7F291</accession>
<protein>
    <recommendedName>
        <fullName evidence="2">Helitron helicase-like domain-containing protein</fullName>
    </recommendedName>
</protein>
<dbReference type="InterPro" id="IPR025476">
    <property type="entry name" value="Helitron_helicase-like"/>
</dbReference>
<comment type="caution">
    <text evidence="3">The sequence shown here is derived from an EMBL/GenBank/DDBJ whole genome shotgun (WGS) entry which is preliminary data.</text>
</comment>
<proteinExistence type="predicted"/>
<feature type="domain" description="Helitron helicase-like" evidence="2">
    <location>
        <begin position="397"/>
        <end position="589"/>
    </location>
</feature>
<dbReference type="PANTHER" id="PTHR45786:SF74">
    <property type="entry name" value="ATP-DEPENDENT DNA HELICASE"/>
    <property type="match status" value="1"/>
</dbReference>
<evidence type="ECO:0000313" key="3">
    <source>
        <dbReference type="EMBL" id="KAF7773543.1"/>
    </source>
</evidence>
<organism evidence="3 4">
    <name type="scientific">Agaricus bisporus var. burnettii</name>
    <dbReference type="NCBI Taxonomy" id="192524"/>
    <lineage>
        <taxon>Eukaryota</taxon>
        <taxon>Fungi</taxon>
        <taxon>Dikarya</taxon>
        <taxon>Basidiomycota</taxon>
        <taxon>Agaricomycotina</taxon>
        <taxon>Agaricomycetes</taxon>
        <taxon>Agaricomycetidae</taxon>
        <taxon>Agaricales</taxon>
        <taxon>Agaricineae</taxon>
        <taxon>Agaricaceae</taxon>
        <taxon>Agaricus</taxon>
    </lineage>
</organism>
<evidence type="ECO:0000313" key="4">
    <source>
        <dbReference type="Proteomes" id="UP000629468"/>
    </source>
</evidence>